<dbReference type="Proteomes" id="UP000199527">
    <property type="component" value="Unassembled WGS sequence"/>
</dbReference>
<sequence>MTDLISPVLFDSPNALLVAQIMLTAGLPFLAYVLYDIVNTEHQPKLWQQ</sequence>
<evidence type="ECO:0000313" key="2">
    <source>
        <dbReference type="EMBL" id="SDJ14761.1"/>
    </source>
</evidence>
<feature type="transmembrane region" description="Helical" evidence="1">
    <location>
        <begin position="15"/>
        <end position="35"/>
    </location>
</feature>
<name>A0A1G8RCW4_9GAMM</name>
<dbReference type="EMBL" id="FNEM01000005">
    <property type="protein sequence ID" value="SDJ14761.1"/>
    <property type="molecule type" value="Genomic_DNA"/>
</dbReference>
<proteinExistence type="predicted"/>
<dbReference type="RefSeq" id="WP_176819240.1">
    <property type="nucleotide sequence ID" value="NZ_FNEM01000005.1"/>
</dbReference>
<accession>A0A1G8RCW4</accession>
<gene>
    <name evidence="2" type="ORF">SAMN04488540_105134</name>
</gene>
<dbReference type="AlphaFoldDB" id="A0A1G8RCW4"/>
<keyword evidence="1" id="KW-0472">Membrane</keyword>
<keyword evidence="1" id="KW-1133">Transmembrane helix</keyword>
<keyword evidence="3" id="KW-1185">Reference proteome</keyword>
<protein>
    <submittedName>
        <fullName evidence="2">Uncharacterized protein</fullName>
    </submittedName>
</protein>
<evidence type="ECO:0000313" key="3">
    <source>
        <dbReference type="Proteomes" id="UP000199527"/>
    </source>
</evidence>
<keyword evidence="1" id="KW-0812">Transmembrane</keyword>
<organism evidence="2 3">
    <name type="scientific">Ferrimonas sediminum</name>
    <dbReference type="NCBI Taxonomy" id="718193"/>
    <lineage>
        <taxon>Bacteria</taxon>
        <taxon>Pseudomonadati</taxon>
        <taxon>Pseudomonadota</taxon>
        <taxon>Gammaproteobacteria</taxon>
        <taxon>Alteromonadales</taxon>
        <taxon>Ferrimonadaceae</taxon>
        <taxon>Ferrimonas</taxon>
    </lineage>
</organism>
<evidence type="ECO:0000256" key="1">
    <source>
        <dbReference type="SAM" id="Phobius"/>
    </source>
</evidence>
<reference evidence="3" key="1">
    <citation type="submission" date="2016-10" db="EMBL/GenBank/DDBJ databases">
        <authorList>
            <person name="Varghese N."/>
            <person name="Submissions S."/>
        </authorList>
    </citation>
    <scope>NUCLEOTIDE SEQUENCE [LARGE SCALE GENOMIC DNA]</scope>
    <source>
        <strain evidence="3">DSM 23317</strain>
    </source>
</reference>